<dbReference type="InterPro" id="IPR012337">
    <property type="entry name" value="RNaseH-like_sf"/>
</dbReference>
<keyword evidence="2" id="KW-1185">Reference proteome</keyword>
<comment type="caution">
    <text evidence="1">The sequence shown here is derived from an EMBL/GenBank/DDBJ whole genome shotgun (WGS) entry which is preliminary data.</text>
</comment>
<dbReference type="Proteomes" id="UP001454036">
    <property type="component" value="Unassembled WGS sequence"/>
</dbReference>
<dbReference type="PANTHER" id="PTHR48475">
    <property type="entry name" value="RIBONUCLEASE H"/>
    <property type="match status" value="1"/>
</dbReference>
<dbReference type="PANTHER" id="PTHR48475:SF1">
    <property type="entry name" value="RNASE H TYPE-1 DOMAIN-CONTAINING PROTEIN"/>
    <property type="match status" value="1"/>
</dbReference>
<organism evidence="1 2">
    <name type="scientific">Lithospermum erythrorhizon</name>
    <name type="common">Purple gromwell</name>
    <name type="synonym">Lithospermum officinale var. erythrorhizon</name>
    <dbReference type="NCBI Taxonomy" id="34254"/>
    <lineage>
        <taxon>Eukaryota</taxon>
        <taxon>Viridiplantae</taxon>
        <taxon>Streptophyta</taxon>
        <taxon>Embryophyta</taxon>
        <taxon>Tracheophyta</taxon>
        <taxon>Spermatophyta</taxon>
        <taxon>Magnoliopsida</taxon>
        <taxon>eudicotyledons</taxon>
        <taxon>Gunneridae</taxon>
        <taxon>Pentapetalae</taxon>
        <taxon>asterids</taxon>
        <taxon>lamiids</taxon>
        <taxon>Boraginales</taxon>
        <taxon>Boraginaceae</taxon>
        <taxon>Boraginoideae</taxon>
        <taxon>Lithospermeae</taxon>
        <taxon>Lithospermum</taxon>
    </lineage>
</organism>
<evidence type="ECO:0000313" key="1">
    <source>
        <dbReference type="EMBL" id="GAA0148731.1"/>
    </source>
</evidence>
<evidence type="ECO:0008006" key="3">
    <source>
        <dbReference type="Google" id="ProtNLM"/>
    </source>
</evidence>
<dbReference type="EMBL" id="BAABME010001288">
    <property type="protein sequence ID" value="GAA0148731.1"/>
    <property type="molecule type" value="Genomic_DNA"/>
</dbReference>
<reference evidence="1 2" key="1">
    <citation type="submission" date="2024-01" db="EMBL/GenBank/DDBJ databases">
        <title>The complete chloroplast genome sequence of Lithospermum erythrorhizon: insights into the phylogenetic relationship among Boraginaceae species and the maternal lineages of purple gromwells.</title>
        <authorList>
            <person name="Okada T."/>
            <person name="Watanabe K."/>
        </authorList>
    </citation>
    <scope>NUCLEOTIDE SEQUENCE [LARGE SCALE GENOMIC DNA]</scope>
</reference>
<protein>
    <recommendedName>
        <fullName evidence="3">RNase H type-1 domain-containing protein</fullName>
    </recommendedName>
</protein>
<dbReference type="SUPFAM" id="SSF53098">
    <property type="entry name" value="Ribonuclease H-like"/>
    <property type="match status" value="1"/>
</dbReference>
<dbReference type="AlphaFoldDB" id="A0AAV3PDF7"/>
<evidence type="ECO:0000313" key="2">
    <source>
        <dbReference type="Proteomes" id="UP001454036"/>
    </source>
</evidence>
<name>A0AAV3PDF7_LITER</name>
<sequence>MQHPKEEVDSQSFDWSLHVDGARNDKGAGASMLITGPQRLTMEYALTFSFPATNNEAEYEAMILRLKLVNSLSVAEVLVKGGSKLGIYQIQGKCGVNSETLKNTMLNLYPWLKVSRGSLLNTFRENKMKKQIGCQDYPQLITTTYPGVSTWRYASYPLLKKERGYERHHLHENLLQSGKSGGNWLCKYYV</sequence>
<accession>A0AAV3PDF7</accession>
<dbReference type="Gene3D" id="3.30.420.10">
    <property type="entry name" value="Ribonuclease H-like superfamily/Ribonuclease H"/>
    <property type="match status" value="1"/>
</dbReference>
<dbReference type="InterPro" id="IPR036397">
    <property type="entry name" value="RNaseH_sf"/>
</dbReference>
<dbReference type="GO" id="GO:0003676">
    <property type="term" value="F:nucleic acid binding"/>
    <property type="evidence" value="ECO:0007669"/>
    <property type="project" value="InterPro"/>
</dbReference>
<proteinExistence type="predicted"/>
<gene>
    <name evidence="1" type="ORF">LIER_08093</name>
</gene>